<feature type="transmembrane region" description="Helical" evidence="2">
    <location>
        <begin position="288"/>
        <end position="309"/>
    </location>
</feature>
<keyword evidence="2" id="KW-0812">Transmembrane</keyword>
<feature type="compositionally biased region" description="Low complexity" evidence="1">
    <location>
        <begin position="178"/>
        <end position="194"/>
    </location>
</feature>
<feature type="compositionally biased region" description="Basic and acidic residues" evidence="1">
    <location>
        <begin position="73"/>
        <end position="82"/>
    </location>
</feature>
<dbReference type="AlphaFoldDB" id="A0A938YGE7"/>
<evidence type="ECO:0000313" key="3">
    <source>
        <dbReference type="EMBL" id="MBM9477216.1"/>
    </source>
</evidence>
<sequence>MTATTGSGDTPRDDRETDARNAPDGHPRGEADTTDGQTQTAAGSSPAQGYDDAPTHLVDRSGATTGSATVDGTPDRASDAGTDRSSGTDGTGEPYAESPSAPTPSFAAGPVDRSENGPDTGTAVGPAFPAGEGARHPSPYGPPPTRDDDRPDRSESSTTAAAEPTLYSSGYATPGQDAAATGSASGHPSAPSSADTTDTARYPAVSVPPVQDRSQDQDWSAGQSPGYTPGYAGADAPTTSIPGPADYAPSVPGHSPLVPAAAEPMVIAPPAGAALPSSGTGRDPGGRAVAAVISTLLGALLVAGGLYLVGEFGSRLATTMLDSGTTGSVRDIILTIGGGVLILIAVILNGWSPWATLLPGIALTGAGVWSVVSYDGADRIAGFVDLFFDSGQLVNWGVTAWILIIGVTLLGASIAAIIARAAGRTRGRP</sequence>
<feature type="compositionally biased region" description="Polar residues" evidence="1">
    <location>
        <begin position="217"/>
        <end position="226"/>
    </location>
</feature>
<keyword evidence="2" id="KW-1133">Transmembrane helix</keyword>
<evidence type="ECO:0000256" key="2">
    <source>
        <dbReference type="SAM" id="Phobius"/>
    </source>
</evidence>
<feature type="compositionally biased region" description="Basic and acidic residues" evidence="1">
    <location>
        <begin position="10"/>
        <end position="31"/>
    </location>
</feature>
<dbReference type="Proteomes" id="UP000663801">
    <property type="component" value="Unassembled WGS sequence"/>
</dbReference>
<accession>A0A938YGE7</accession>
<feature type="compositionally biased region" description="Low complexity" evidence="1">
    <location>
        <begin position="34"/>
        <end position="43"/>
    </location>
</feature>
<proteinExistence type="predicted"/>
<feature type="compositionally biased region" description="Low complexity" evidence="1">
    <location>
        <begin position="83"/>
        <end position="92"/>
    </location>
</feature>
<dbReference type="RefSeq" id="WP_205257295.1">
    <property type="nucleotide sequence ID" value="NZ_BAAAPV010000001.1"/>
</dbReference>
<feature type="compositionally biased region" description="Basic and acidic residues" evidence="1">
    <location>
        <begin position="145"/>
        <end position="155"/>
    </location>
</feature>
<keyword evidence="2" id="KW-0472">Membrane</keyword>
<dbReference type="EMBL" id="JAERWL010000009">
    <property type="protein sequence ID" value="MBM9477216.1"/>
    <property type="molecule type" value="Genomic_DNA"/>
</dbReference>
<feature type="transmembrane region" description="Helical" evidence="2">
    <location>
        <begin position="329"/>
        <end position="348"/>
    </location>
</feature>
<evidence type="ECO:0000313" key="4">
    <source>
        <dbReference type="Proteomes" id="UP000663801"/>
    </source>
</evidence>
<evidence type="ECO:0000256" key="1">
    <source>
        <dbReference type="SAM" id="MobiDB-lite"/>
    </source>
</evidence>
<keyword evidence="4" id="KW-1185">Reference proteome</keyword>
<name>A0A938YGE7_9ACTN</name>
<protein>
    <submittedName>
        <fullName evidence="3">Uncharacterized protein</fullName>
    </submittedName>
</protein>
<organism evidence="3 4">
    <name type="scientific">Nakamurella flavida</name>
    <dbReference type="NCBI Taxonomy" id="363630"/>
    <lineage>
        <taxon>Bacteria</taxon>
        <taxon>Bacillati</taxon>
        <taxon>Actinomycetota</taxon>
        <taxon>Actinomycetes</taxon>
        <taxon>Nakamurellales</taxon>
        <taxon>Nakamurellaceae</taxon>
        <taxon>Nakamurella</taxon>
    </lineage>
</organism>
<comment type="caution">
    <text evidence="3">The sequence shown here is derived from an EMBL/GenBank/DDBJ whole genome shotgun (WGS) entry which is preliminary data.</text>
</comment>
<gene>
    <name evidence="3" type="ORF">JL107_12230</name>
</gene>
<feature type="region of interest" description="Disordered" evidence="1">
    <location>
        <begin position="1"/>
        <end position="255"/>
    </location>
</feature>
<feature type="transmembrane region" description="Helical" evidence="2">
    <location>
        <begin position="394"/>
        <end position="419"/>
    </location>
</feature>
<reference evidence="3" key="1">
    <citation type="submission" date="2021-01" db="EMBL/GenBank/DDBJ databases">
        <title>KCTC 19127 draft genome.</title>
        <authorList>
            <person name="An D."/>
        </authorList>
    </citation>
    <scope>NUCLEOTIDE SEQUENCE</scope>
    <source>
        <strain evidence="3">KCTC 19127</strain>
    </source>
</reference>